<dbReference type="Pfam" id="PF00990">
    <property type="entry name" value="GGDEF"/>
    <property type="match status" value="1"/>
</dbReference>
<sequence length="598" mass="68623">MLRIFLCAIFSLWLLLLSSLVDASIPLNFDRDHNARLDGVWNYYPNQLISGSENPDVSPSKISKTVQLPASFISISGHKDGVATFQQRFHLPESAVGQQIYLYIPYQYGAYQLFVDDRLLTKVGRVGAEGHHQTEMAPKLVSFFPNKTDVVITIQASIFQHIRGGLENSIYIGFNKPILHKFYGQVIPLSIVSGVLLMIGCFMVLFALYRIAQKQPSHVWLFLGIFILCLSLRSFFAVPFIYTLFTNIPWLWGTRLEYLLTELVCLFFLLYVYLLPHQLIHSFLLLITCAVIIVNVVVTLTQQPLVFQHFFFQSFAISFLIFANLLYGVYRIYRDQIPYSKANAFAIVLVCLTFIHDYLLGLKLIDSVEIAFYSSCVYFMVITLQLSRDYAVQSYKTELLNKKLLQWNKMLDQKVQERTQAVMQLNEQLALQVRIDALTGAYNRYALNIEIQQRFKQAIEAESSLVFYMIDVDYFKKYNDYYGHLKGDDILKTLVKTIDSILPASGFLARYGGEEFAILLSDLSMEQAQEFAEKLRRVIRGLELEHANRDDGKPYITISVGAAVMDPAHSYRSVDCLMKTADQQLYQAKIQRDQACLQ</sequence>
<dbReference type="Gene3D" id="3.30.70.270">
    <property type="match status" value="1"/>
</dbReference>
<feature type="signal peptide" evidence="5">
    <location>
        <begin position="1"/>
        <end position="23"/>
    </location>
</feature>
<dbReference type="PANTHER" id="PTHR45138:SF9">
    <property type="entry name" value="DIGUANYLATE CYCLASE DGCM-RELATED"/>
    <property type="match status" value="1"/>
</dbReference>
<accession>A0AAW6US77</accession>
<dbReference type="SUPFAM" id="SSF55073">
    <property type="entry name" value="Nucleotide cyclase"/>
    <property type="match status" value="1"/>
</dbReference>
<comment type="catalytic activity">
    <reaction evidence="3">
        <text>2 GTP = 3',3'-c-di-GMP + 2 diphosphate</text>
        <dbReference type="Rhea" id="RHEA:24898"/>
        <dbReference type="ChEBI" id="CHEBI:33019"/>
        <dbReference type="ChEBI" id="CHEBI:37565"/>
        <dbReference type="ChEBI" id="CHEBI:58805"/>
        <dbReference type="EC" id="2.7.7.65"/>
    </reaction>
</comment>
<comment type="cofactor">
    <cofactor evidence="1">
        <name>Mg(2+)</name>
        <dbReference type="ChEBI" id="CHEBI:18420"/>
    </cofactor>
</comment>
<dbReference type="Proteomes" id="UP001241935">
    <property type="component" value="Unassembled WGS sequence"/>
</dbReference>
<dbReference type="CDD" id="cd01949">
    <property type="entry name" value="GGDEF"/>
    <property type="match status" value="1"/>
</dbReference>
<dbReference type="SMART" id="SM00267">
    <property type="entry name" value="GGDEF"/>
    <property type="match status" value="1"/>
</dbReference>
<dbReference type="FunFam" id="3.30.70.270:FF:000001">
    <property type="entry name" value="Diguanylate cyclase domain protein"/>
    <property type="match status" value="1"/>
</dbReference>
<feature type="transmembrane region" description="Helical" evidence="4">
    <location>
        <begin position="370"/>
        <end position="387"/>
    </location>
</feature>
<dbReference type="InterPro" id="IPR050469">
    <property type="entry name" value="Diguanylate_Cyclase"/>
</dbReference>
<gene>
    <name evidence="7" type="ORF">QOR41_13105</name>
</gene>
<feature type="transmembrane region" description="Helical" evidence="4">
    <location>
        <begin position="342"/>
        <end position="364"/>
    </location>
</feature>
<dbReference type="AlphaFoldDB" id="A0AAW6US77"/>
<dbReference type="InterPro" id="IPR043128">
    <property type="entry name" value="Rev_trsase/Diguanyl_cyclase"/>
</dbReference>
<feature type="chain" id="PRO_5043409167" description="diguanylate cyclase" evidence="5">
    <location>
        <begin position="24"/>
        <end position="598"/>
    </location>
</feature>
<keyword evidence="4" id="KW-0472">Membrane</keyword>
<feature type="domain" description="GGDEF" evidence="6">
    <location>
        <begin position="463"/>
        <end position="598"/>
    </location>
</feature>
<evidence type="ECO:0000256" key="3">
    <source>
        <dbReference type="ARBA" id="ARBA00034247"/>
    </source>
</evidence>
<evidence type="ECO:0000256" key="5">
    <source>
        <dbReference type="SAM" id="SignalP"/>
    </source>
</evidence>
<dbReference type="EC" id="2.7.7.65" evidence="2"/>
<proteinExistence type="predicted"/>
<evidence type="ECO:0000256" key="1">
    <source>
        <dbReference type="ARBA" id="ARBA00001946"/>
    </source>
</evidence>
<protein>
    <recommendedName>
        <fullName evidence="2">diguanylate cyclase</fullName>
        <ecNumber evidence="2">2.7.7.65</ecNumber>
    </recommendedName>
</protein>
<keyword evidence="7" id="KW-0808">Transferase</keyword>
<evidence type="ECO:0000313" key="8">
    <source>
        <dbReference type="Proteomes" id="UP001241935"/>
    </source>
</evidence>
<evidence type="ECO:0000313" key="7">
    <source>
        <dbReference type="EMBL" id="MDK1684744.1"/>
    </source>
</evidence>
<dbReference type="RefSeq" id="WP_284067539.1">
    <property type="nucleotide sequence ID" value="NZ_JASKNE010000001.1"/>
</dbReference>
<dbReference type="NCBIfam" id="TIGR00254">
    <property type="entry name" value="GGDEF"/>
    <property type="match status" value="1"/>
</dbReference>
<dbReference type="GO" id="GO:0052621">
    <property type="term" value="F:diguanylate cyclase activity"/>
    <property type="evidence" value="ECO:0007669"/>
    <property type="project" value="UniProtKB-EC"/>
</dbReference>
<keyword evidence="5" id="KW-0732">Signal</keyword>
<organism evidence="7 8">
    <name type="scientific">Acinetobacter terrestris</name>
    <dbReference type="NCBI Taxonomy" id="2529843"/>
    <lineage>
        <taxon>Bacteria</taxon>
        <taxon>Pseudomonadati</taxon>
        <taxon>Pseudomonadota</taxon>
        <taxon>Gammaproteobacteria</taxon>
        <taxon>Moraxellales</taxon>
        <taxon>Moraxellaceae</taxon>
        <taxon>Acinetobacter</taxon>
        <taxon>Acinetobacter Taxon 24</taxon>
    </lineage>
</organism>
<feature type="transmembrane region" description="Helical" evidence="4">
    <location>
        <begin position="279"/>
        <end position="298"/>
    </location>
</feature>
<keyword evidence="7" id="KW-0548">Nucleotidyltransferase</keyword>
<feature type="transmembrane region" description="Helical" evidence="4">
    <location>
        <begin position="220"/>
        <end position="244"/>
    </location>
</feature>
<dbReference type="GO" id="GO:1902201">
    <property type="term" value="P:negative regulation of bacterial-type flagellum-dependent cell motility"/>
    <property type="evidence" value="ECO:0007669"/>
    <property type="project" value="TreeGrafter"/>
</dbReference>
<evidence type="ECO:0000256" key="4">
    <source>
        <dbReference type="SAM" id="Phobius"/>
    </source>
</evidence>
<evidence type="ECO:0000259" key="6">
    <source>
        <dbReference type="PROSITE" id="PS50887"/>
    </source>
</evidence>
<keyword evidence="4" id="KW-1133">Transmembrane helix</keyword>
<dbReference type="InterPro" id="IPR000160">
    <property type="entry name" value="GGDEF_dom"/>
</dbReference>
<dbReference type="EMBL" id="JASKNE010000001">
    <property type="protein sequence ID" value="MDK1684744.1"/>
    <property type="molecule type" value="Genomic_DNA"/>
</dbReference>
<dbReference type="PROSITE" id="PS50887">
    <property type="entry name" value="GGDEF"/>
    <property type="match status" value="1"/>
</dbReference>
<feature type="transmembrane region" description="Helical" evidence="4">
    <location>
        <begin position="310"/>
        <end position="330"/>
    </location>
</feature>
<dbReference type="PANTHER" id="PTHR45138">
    <property type="entry name" value="REGULATORY COMPONENTS OF SENSORY TRANSDUCTION SYSTEM"/>
    <property type="match status" value="1"/>
</dbReference>
<keyword evidence="4" id="KW-0812">Transmembrane</keyword>
<name>A0AAW6US77_9GAMM</name>
<comment type="caution">
    <text evidence="7">The sequence shown here is derived from an EMBL/GenBank/DDBJ whole genome shotgun (WGS) entry which is preliminary data.</text>
</comment>
<dbReference type="GO" id="GO:0043709">
    <property type="term" value="P:cell adhesion involved in single-species biofilm formation"/>
    <property type="evidence" value="ECO:0007669"/>
    <property type="project" value="TreeGrafter"/>
</dbReference>
<feature type="transmembrane region" description="Helical" evidence="4">
    <location>
        <begin position="186"/>
        <end position="208"/>
    </location>
</feature>
<dbReference type="GO" id="GO:0005886">
    <property type="term" value="C:plasma membrane"/>
    <property type="evidence" value="ECO:0007669"/>
    <property type="project" value="TreeGrafter"/>
</dbReference>
<feature type="transmembrane region" description="Helical" evidence="4">
    <location>
        <begin position="256"/>
        <end position="274"/>
    </location>
</feature>
<evidence type="ECO:0000256" key="2">
    <source>
        <dbReference type="ARBA" id="ARBA00012528"/>
    </source>
</evidence>
<dbReference type="InterPro" id="IPR029787">
    <property type="entry name" value="Nucleotide_cyclase"/>
</dbReference>
<reference evidence="7" key="1">
    <citation type="submission" date="2023-04" db="EMBL/GenBank/DDBJ databases">
        <title>The environmental microbiomes in feedlot watering bowls are a reservoir of florfenicol resistance for bovine respiratory disease pathogens.</title>
        <authorList>
            <person name="Kos D.W."/>
            <person name="Ruzzini A.C."/>
            <person name="Schreiner B."/>
            <person name="Jelinski M.D."/>
        </authorList>
    </citation>
    <scope>NUCLEOTIDE SEQUENCE</scope>
    <source>
        <strain evidence="7">WB3</strain>
    </source>
</reference>